<dbReference type="SMART" id="SM00109">
    <property type="entry name" value="C1"/>
    <property type="match status" value="4"/>
</dbReference>
<keyword evidence="3" id="KW-0862">Zinc</keyword>
<dbReference type="InterPro" id="IPR053192">
    <property type="entry name" value="Vacuole_Formation_Reg"/>
</dbReference>
<proteinExistence type="predicted"/>
<dbReference type="PANTHER" id="PTHR32410">
    <property type="entry name" value="CYSTEINE/HISTIDINE-RICH C1 DOMAIN FAMILY PROTEIN"/>
    <property type="match status" value="1"/>
</dbReference>
<dbReference type="EMBL" id="JAGKQM010000003">
    <property type="protein sequence ID" value="KAH0933829.1"/>
    <property type="molecule type" value="Genomic_DNA"/>
</dbReference>
<feature type="domain" description="Phorbol-ester/DAG-type" evidence="4">
    <location>
        <begin position="130"/>
        <end position="181"/>
    </location>
</feature>
<evidence type="ECO:0000259" key="4">
    <source>
        <dbReference type="SMART" id="SM00109"/>
    </source>
</evidence>
<dbReference type="SUPFAM" id="SSF57889">
    <property type="entry name" value="Cysteine-rich domain"/>
    <property type="match status" value="8"/>
</dbReference>
<keyword evidence="1" id="KW-0479">Metal-binding</keyword>
<keyword evidence="2" id="KW-0677">Repeat</keyword>
<comment type="caution">
    <text evidence="5">The sequence shown here is derived from an EMBL/GenBank/DDBJ whole genome shotgun (WGS) entry which is preliminary data.</text>
</comment>
<reference evidence="5 6" key="1">
    <citation type="submission" date="2021-05" db="EMBL/GenBank/DDBJ databases">
        <title>Genome Assembly of Synthetic Allotetraploid Brassica napus Reveals Homoeologous Exchanges between Subgenomes.</title>
        <authorList>
            <person name="Davis J.T."/>
        </authorList>
    </citation>
    <scope>NUCLEOTIDE SEQUENCE [LARGE SCALE GENOMIC DNA]</scope>
    <source>
        <strain evidence="6">cv. Da-Ae</strain>
        <tissue evidence="5">Seedling</tissue>
    </source>
</reference>
<protein>
    <recommendedName>
        <fullName evidence="4">Phorbol-ester/DAG-type domain-containing protein</fullName>
    </recommendedName>
</protein>
<evidence type="ECO:0000256" key="3">
    <source>
        <dbReference type="ARBA" id="ARBA00022833"/>
    </source>
</evidence>
<feature type="domain" description="Phorbol-ester/DAG-type" evidence="4">
    <location>
        <begin position="626"/>
        <end position="675"/>
    </location>
</feature>
<feature type="domain" description="Phorbol-ester/DAG-type" evidence="4">
    <location>
        <begin position="243"/>
        <end position="290"/>
    </location>
</feature>
<dbReference type="InterPro" id="IPR004146">
    <property type="entry name" value="DC1"/>
</dbReference>
<feature type="domain" description="Phorbol-ester/DAG-type" evidence="4">
    <location>
        <begin position="760"/>
        <end position="810"/>
    </location>
</feature>
<name>A0ABQ8DWV4_BRANA</name>
<sequence length="884" mass="101155">MIKQNLLFTYNMNITRAYKLPIHNHPLFPSAVFCYVEYDGCHNPSTAVTFAMSLAVMVGFIKSALKLHQRLIITLLIRSILSYSLMTLSRKIVHAIVKRSFVPVLYLKVDLICGMKPSPPAIENPMCHDHSLVFMKKREVDVPCEACKESIGGPSYSCLECHNVYFHLDCVHLQKEVNHPCHPSHPLKVVALADNQDAEKSCHFCVFQPEKKVCYHCSVCNFTMCFGCIKNPPPLVIENTKTHKHPLRLLLSRIAFTCKVCGIQGYRSKPYICVKCDFLVHGDCIGLPRVININRHDHQISFTQHLGRRGTQCGFCWRDVSQYYGAYFCSVCPNYTVHSLCAFIYNAWNGVNLEGIPERSEDISPFKVVGHNLIHHFSHNKHTLRLLKDNVDIQDDECIRCEACIHPCANLPMMKRFLFDRTAYMLECDRSATYCKLCGMFVCWFQEISHVSNQEVSIHYLREENTKWSLTIATLGHFAAIVALDARSQTVVKTMDTFVPIHVYSVVWLPVHVHPLFPIAMFTKSVCAWCHLEGIMYGSYVCNEVSCRFRLHKECAEAPVEINHHPCHPEHALLLTNDSPTEDGTCDFCGQKLLSPYYTCPTCEFKVDFICGIKPSPSAIEHPVCHDHQLVFLKKGREEEVHCEVCKKSISGPSYSCPECNNVYFHLDCVHLSKEIAVYVQRDQKRCFVIVLFAISLCALVLPPPLVVDHSKTHTHTLRLISSKLAFTCKVCGIDGHRRRPYICLECDFVIHGHCIGFPHVININRHDHHGRGGRCGVCRRNVSQYYGAYSCSVCPNYTVHTRCATNYTTWNYEELEGTHEKIQDIAPFKVVEHNLIRHFSHSEHTLRLLKVHDDDFIQCEACFRLVEFNWPCLQLHGMLFFSP</sequence>
<dbReference type="Pfam" id="PF03107">
    <property type="entry name" value="C1_2"/>
    <property type="match status" value="8"/>
</dbReference>
<gene>
    <name evidence="5" type="ORF">HID58_010946</name>
</gene>
<dbReference type="PANTHER" id="PTHR32410:SF159">
    <property type="entry name" value="CYSTEINE_HISTIDINE-RICH C1 DOMAIN FAMILY PROTEIN"/>
    <property type="match status" value="1"/>
</dbReference>
<evidence type="ECO:0000313" key="5">
    <source>
        <dbReference type="EMBL" id="KAH0933829.1"/>
    </source>
</evidence>
<accession>A0ABQ8DWV4</accession>
<keyword evidence="6" id="KW-1185">Reference proteome</keyword>
<organism evidence="5 6">
    <name type="scientific">Brassica napus</name>
    <name type="common">Rape</name>
    <dbReference type="NCBI Taxonomy" id="3708"/>
    <lineage>
        <taxon>Eukaryota</taxon>
        <taxon>Viridiplantae</taxon>
        <taxon>Streptophyta</taxon>
        <taxon>Embryophyta</taxon>
        <taxon>Tracheophyta</taxon>
        <taxon>Spermatophyta</taxon>
        <taxon>Magnoliopsida</taxon>
        <taxon>eudicotyledons</taxon>
        <taxon>Gunneridae</taxon>
        <taxon>Pentapetalae</taxon>
        <taxon>rosids</taxon>
        <taxon>malvids</taxon>
        <taxon>Brassicales</taxon>
        <taxon>Brassicaceae</taxon>
        <taxon>Brassiceae</taxon>
        <taxon>Brassica</taxon>
    </lineage>
</organism>
<dbReference type="Proteomes" id="UP000824890">
    <property type="component" value="Unassembled WGS sequence"/>
</dbReference>
<evidence type="ECO:0000313" key="6">
    <source>
        <dbReference type="Proteomes" id="UP000824890"/>
    </source>
</evidence>
<dbReference type="InterPro" id="IPR046349">
    <property type="entry name" value="C1-like_sf"/>
</dbReference>
<evidence type="ECO:0000256" key="1">
    <source>
        <dbReference type="ARBA" id="ARBA00022723"/>
    </source>
</evidence>
<evidence type="ECO:0000256" key="2">
    <source>
        <dbReference type="ARBA" id="ARBA00022737"/>
    </source>
</evidence>
<dbReference type="InterPro" id="IPR002219">
    <property type="entry name" value="PKC_DAG/PE"/>
</dbReference>